<evidence type="ECO:0000256" key="2">
    <source>
        <dbReference type="ARBA" id="ARBA00009525"/>
    </source>
</evidence>
<dbReference type="InterPro" id="IPR042488">
    <property type="entry name" value="Rad4_BHD3_sf"/>
</dbReference>
<evidence type="ECO:0000256" key="5">
    <source>
        <dbReference type="ARBA" id="ARBA00023242"/>
    </source>
</evidence>
<dbReference type="PANTHER" id="PTHR12135">
    <property type="entry name" value="DNA REPAIR PROTEIN XP-C / RAD4"/>
    <property type="match status" value="1"/>
</dbReference>
<feature type="compositionally biased region" description="Acidic residues" evidence="6">
    <location>
        <begin position="703"/>
        <end position="714"/>
    </location>
</feature>
<accession>A0ABP0ZRW4</accession>
<evidence type="ECO:0008006" key="12">
    <source>
        <dbReference type="Google" id="ProtNLM"/>
    </source>
</evidence>
<evidence type="ECO:0000259" key="8">
    <source>
        <dbReference type="SMART" id="SM01031"/>
    </source>
</evidence>
<dbReference type="Gene3D" id="2.20.20.110">
    <property type="entry name" value="Rad4, beta-hairpin domain BHD1"/>
    <property type="match status" value="1"/>
</dbReference>
<keyword evidence="11" id="KW-1185">Reference proteome</keyword>
<evidence type="ECO:0000313" key="10">
    <source>
        <dbReference type="EMBL" id="CAK9439002.1"/>
    </source>
</evidence>
<comment type="similarity">
    <text evidence="2">Belongs to the XPC family.</text>
</comment>
<gene>
    <name evidence="10" type="ORF">LODBEIA_P32260</name>
</gene>
<feature type="compositionally biased region" description="Gly residues" evidence="6">
    <location>
        <begin position="297"/>
        <end position="309"/>
    </location>
</feature>
<dbReference type="Gene3D" id="3.30.70.2460">
    <property type="entry name" value="Rad4, beta-hairpin domain BHD3"/>
    <property type="match status" value="1"/>
</dbReference>
<keyword evidence="3" id="KW-0227">DNA damage</keyword>
<dbReference type="GeneID" id="92208422"/>
<dbReference type="RefSeq" id="XP_066830164.1">
    <property type="nucleotide sequence ID" value="XM_066973313.1"/>
</dbReference>
<evidence type="ECO:0000313" key="11">
    <source>
        <dbReference type="Proteomes" id="UP001497383"/>
    </source>
</evidence>
<evidence type="ECO:0000256" key="6">
    <source>
        <dbReference type="SAM" id="MobiDB-lite"/>
    </source>
</evidence>
<dbReference type="Pfam" id="PF10403">
    <property type="entry name" value="BHD_1"/>
    <property type="match status" value="1"/>
</dbReference>
<dbReference type="InterPro" id="IPR038765">
    <property type="entry name" value="Papain-like_cys_pep_sf"/>
</dbReference>
<dbReference type="Gene3D" id="3.90.260.10">
    <property type="entry name" value="Transglutaminase-like"/>
    <property type="match status" value="1"/>
</dbReference>
<dbReference type="InterPro" id="IPR036985">
    <property type="entry name" value="Transglutaminase-like_sf"/>
</dbReference>
<dbReference type="Pfam" id="PF03835">
    <property type="entry name" value="Rad4"/>
    <property type="match status" value="1"/>
</dbReference>
<feature type="domain" description="Rad4 beta-hairpin" evidence="7">
    <location>
        <begin position="449"/>
        <end position="510"/>
    </location>
</feature>
<dbReference type="Pfam" id="PF10405">
    <property type="entry name" value="BHD_3"/>
    <property type="match status" value="1"/>
</dbReference>
<dbReference type="InterPro" id="IPR018327">
    <property type="entry name" value="BHD_2"/>
</dbReference>
<dbReference type="InterPro" id="IPR004583">
    <property type="entry name" value="DNA_repair_Rad4"/>
</dbReference>
<name>A0ABP0ZRW4_9ASCO</name>
<feature type="compositionally biased region" description="Acidic residues" evidence="6">
    <location>
        <begin position="46"/>
        <end position="57"/>
    </location>
</feature>
<keyword evidence="5" id="KW-0539">Nucleus</keyword>
<feature type="compositionally biased region" description="Low complexity" evidence="6">
    <location>
        <begin position="831"/>
        <end position="846"/>
    </location>
</feature>
<feature type="region of interest" description="Disordered" evidence="6">
    <location>
        <begin position="1"/>
        <end position="57"/>
    </location>
</feature>
<dbReference type="SMART" id="SM01030">
    <property type="entry name" value="BHD_1"/>
    <property type="match status" value="1"/>
</dbReference>
<dbReference type="Pfam" id="PF10404">
    <property type="entry name" value="BHD_2"/>
    <property type="match status" value="1"/>
</dbReference>
<keyword evidence="4" id="KW-0234">DNA repair</keyword>
<feature type="region of interest" description="Disordered" evidence="6">
    <location>
        <begin position="288"/>
        <end position="310"/>
    </location>
</feature>
<evidence type="ECO:0000259" key="9">
    <source>
        <dbReference type="SMART" id="SM01032"/>
    </source>
</evidence>
<dbReference type="SMART" id="SM01031">
    <property type="entry name" value="BHD_2"/>
    <property type="match status" value="1"/>
</dbReference>
<feature type="compositionally biased region" description="Acidic residues" evidence="6">
    <location>
        <begin position="749"/>
        <end position="765"/>
    </location>
</feature>
<evidence type="ECO:0000256" key="3">
    <source>
        <dbReference type="ARBA" id="ARBA00022763"/>
    </source>
</evidence>
<feature type="domain" description="Rad4 beta-hairpin" evidence="9">
    <location>
        <begin position="566"/>
        <end position="649"/>
    </location>
</feature>
<dbReference type="SUPFAM" id="SSF54001">
    <property type="entry name" value="Cysteine proteinases"/>
    <property type="match status" value="1"/>
</dbReference>
<evidence type="ECO:0000256" key="1">
    <source>
        <dbReference type="ARBA" id="ARBA00004123"/>
    </source>
</evidence>
<dbReference type="EMBL" id="OZ022408">
    <property type="protein sequence ID" value="CAK9439002.1"/>
    <property type="molecule type" value="Genomic_DNA"/>
</dbReference>
<dbReference type="Gene3D" id="3.30.60.290">
    <property type="entry name" value="Rad4, beta-hairpin domain BHD2"/>
    <property type="match status" value="1"/>
</dbReference>
<dbReference type="SMART" id="SM01032">
    <property type="entry name" value="BHD_3"/>
    <property type="match status" value="1"/>
</dbReference>
<proteinExistence type="inferred from homology"/>
<organism evidence="10 11">
    <name type="scientific">Lodderomyces beijingensis</name>
    <dbReference type="NCBI Taxonomy" id="1775926"/>
    <lineage>
        <taxon>Eukaryota</taxon>
        <taxon>Fungi</taxon>
        <taxon>Dikarya</taxon>
        <taxon>Ascomycota</taxon>
        <taxon>Saccharomycotina</taxon>
        <taxon>Pichiomycetes</taxon>
        <taxon>Debaryomycetaceae</taxon>
        <taxon>Candida/Lodderomyces clade</taxon>
        <taxon>Lodderomyces</taxon>
    </lineage>
</organism>
<sequence length="868" mass="98169">MLKESRRQQEDLPNRKKRRTHQTSEGPVKNSVGNSAETREEVIDLISDEASDSDDFEDVSLNVVDQEDSENSDDFEAFHFDLDSQAQAQGQDHNRDLDQDALRKDGNDILTIGIHAEEAPSKKSRVNFISREERSRRVLIHKMYIVLMVAHLLIRNTWCNDKKLGNELKRQFVTSQIAQLIDANNEKKTPAVGSRQLLDGLKKLMLAYSARYRSTSQGLVLKNWHELGIVQDSDVVTRKKFRTLVEHSRGSRDVAVQGFVTLLRALGFNARLVMSLQPPDYTIVTKQGSSEGMNNAGNGGSGGGSGGGVDKQRNAIIEESPFPVFWTEIFDKYKNTWISIDPIALKIVHVCPKRRKSAFEPPMADARNQLLYVVAVDKYGRKLRDVTRRYSFNYNARTIRKRIEFRSDEDKDWYNRLLHASASTHNKEKKNKAHISDIYELKEFHERDLAEGMPQNMQAFKNHPLYALETQLKQNEVIYPKDKSSTCGTFRPKNSSSGVLFDVYKRSSVKTLRSARAWYMRGRVLKVGAVPLKSKAARTEDEEDINLYAEHQTRLYTPPAVENGVIPKNSYGNIDVYTESMIPDACCLVESTHSVPMPMLIRVARLLDVDYAKAIVSFDFTQKGKGPPKAREGGVVILKAHEQAFLLSLAHMIEEESEENRKRVELIALQNWKFFLLKLRVQDRLNRSHGRLHEETKVHEEAIQSDDENLESDLEGGFVTGGDQESHSEGSDIAAIYTSSRNRKNDDNSSGDEKEEEEKEEESDFDGGFIVSDNDESPLPATTHEPSKVVDESLPASTRKTRAKVVHYAQDSSDEDSESENGACPRRPESPVDVPSPSSSSSSLSEADFEDDADDHSSDNLEFEYETE</sequence>
<evidence type="ECO:0000259" key="7">
    <source>
        <dbReference type="SMART" id="SM01030"/>
    </source>
</evidence>
<evidence type="ECO:0000256" key="4">
    <source>
        <dbReference type="ARBA" id="ARBA00023204"/>
    </source>
</evidence>
<feature type="domain" description="Rad4 beta-hairpin" evidence="8">
    <location>
        <begin position="512"/>
        <end position="559"/>
    </location>
</feature>
<feature type="region of interest" description="Disordered" evidence="6">
    <location>
        <begin position="696"/>
        <end position="868"/>
    </location>
</feature>
<dbReference type="PANTHER" id="PTHR12135:SF0">
    <property type="entry name" value="DNA REPAIR PROTEIN COMPLEMENTING XP-C CELLS"/>
    <property type="match status" value="1"/>
</dbReference>
<feature type="compositionally biased region" description="Basic and acidic residues" evidence="6">
    <location>
        <begin position="1"/>
        <end position="14"/>
    </location>
</feature>
<dbReference type="InterPro" id="IPR018328">
    <property type="entry name" value="Rad4_beta-hairpin_dom3"/>
</dbReference>
<dbReference type="InterPro" id="IPR018325">
    <property type="entry name" value="Rad4/PNGase_transGLS-fold"/>
</dbReference>
<comment type="subcellular location">
    <subcellularLocation>
        <location evidence="1">Nucleus</location>
    </subcellularLocation>
</comment>
<dbReference type="Proteomes" id="UP001497383">
    <property type="component" value="Chromosome 4"/>
</dbReference>
<reference evidence="10 11" key="1">
    <citation type="submission" date="2024-03" db="EMBL/GenBank/DDBJ databases">
        <authorList>
            <person name="Brejova B."/>
        </authorList>
    </citation>
    <scope>NUCLEOTIDE SEQUENCE [LARGE SCALE GENOMIC DNA]</scope>
    <source>
        <strain evidence="10 11">CBS 14171</strain>
    </source>
</reference>
<protein>
    <recommendedName>
        <fullName evidence="12">DNA repair protein RAD4</fullName>
    </recommendedName>
</protein>
<dbReference type="InterPro" id="IPR018326">
    <property type="entry name" value="Rad4_beta-hairpin_dom1"/>
</dbReference>